<dbReference type="EMBL" id="VJMI01001515">
    <property type="protein sequence ID" value="KAF0775475.1"/>
    <property type="molecule type" value="Genomic_DNA"/>
</dbReference>
<protein>
    <submittedName>
        <fullName evidence="1">Uncharacterized protein</fullName>
    </submittedName>
</protein>
<dbReference type="VEuPathDB" id="FungiDB:H257_06090"/>
<dbReference type="InterPro" id="IPR032675">
    <property type="entry name" value="LRR_dom_sf"/>
</dbReference>
<gene>
    <name evidence="1" type="ORF">AaE_000824</name>
</gene>
<dbReference type="SUPFAM" id="SSF52047">
    <property type="entry name" value="RNI-like"/>
    <property type="match status" value="1"/>
</dbReference>
<reference evidence="1 2" key="1">
    <citation type="submission" date="2019-06" db="EMBL/GenBank/DDBJ databases">
        <title>Genomics analysis of Aphanomyces spp. identifies a new class of oomycete effector associated with host adaptation.</title>
        <authorList>
            <person name="Gaulin E."/>
        </authorList>
    </citation>
    <scope>NUCLEOTIDE SEQUENCE [LARGE SCALE GENOMIC DNA]</scope>
    <source>
        <strain evidence="1 2">E</strain>
    </source>
</reference>
<organism evidence="1 2">
    <name type="scientific">Aphanomyces astaci</name>
    <name type="common">Crayfish plague agent</name>
    <dbReference type="NCBI Taxonomy" id="112090"/>
    <lineage>
        <taxon>Eukaryota</taxon>
        <taxon>Sar</taxon>
        <taxon>Stramenopiles</taxon>
        <taxon>Oomycota</taxon>
        <taxon>Saprolegniomycetes</taxon>
        <taxon>Saprolegniales</taxon>
        <taxon>Verrucalvaceae</taxon>
        <taxon>Aphanomyces</taxon>
    </lineage>
</organism>
<evidence type="ECO:0000313" key="1">
    <source>
        <dbReference type="EMBL" id="KAF0775475.1"/>
    </source>
</evidence>
<feature type="non-terminal residue" evidence="1">
    <location>
        <position position="50"/>
    </location>
</feature>
<evidence type="ECO:0000313" key="2">
    <source>
        <dbReference type="Proteomes" id="UP000469452"/>
    </source>
</evidence>
<dbReference type="Gene3D" id="3.80.10.10">
    <property type="entry name" value="Ribonuclease Inhibitor"/>
    <property type="match status" value="1"/>
</dbReference>
<proteinExistence type="predicted"/>
<accession>A0A6A5AY07</accession>
<sequence length="50" mass="5127">MFVGNTGAVLLAMGLAHNKSVWKVDLSGNGIGDVACQALGELLLANDTLQ</sequence>
<dbReference type="AlphaFoldDB" id="A0A6A5AY07"/>
<name>A0A6A5AY07_APHAT</name>
<dbReference type="Proteomes" id="UP000469452">
    <property type="component" value="Unassembled WGS sequence"/>
</dbReference>
<comment type="caution">
    <text evidence="1">The sequence shown here is derived from an EMBL/GenBank/DDBJ whole genome shotgun (WGS) entry which is preliminary data.</text>
</comment>